<reference evidence="2 3" key="1">
    <citation type="submission" date="2024-01" db="EMBL/GenBank/DDBJ databases">
        <title>The genome of the rayed Mediterranean limpet Patella caerulea (Linnaeus, 1758).</title>
        <authorList>
            <person name="Anh-Thu Weber A."/>
            <person name="Halstead-Nussloch G."/>
        </authorList>
    </citation>
    <scope>NUCLEOTIDE SEQUENCE [LARGE SCALE GENOMIC DNA]</scope>
    <source>
        <strain evidence="2">AATW-2023a</strain>
        <tissue evidence="2">Whole specimen</tissue>
    </source>
</reference>
<name>A0AAN8KBN0_PATCE</name>
<organism evidence="2 3">
    <name type="scientific">Patella caerulea</name>
    <name type="common">Rayed Mediterranean limpet</name>
    <dbReference type="NCBI Taxonomy" id="87958"/>
    <lineage>
        <taxon>Eukaryota</taxon>
        <taxon>Metazoa</taxon>
        <taxon>Spiralia</taxon>
        <taxon>Lophotrochozoa</taxon>
        <taxon>Mollusca</taxon>
        <taxon>Gastropoda</taxon>
        <taxon>Patellogastropoda</taxon>
        <taxon>Patelloidea</taxon>
        <taxon>Patellidae</taxon>
        <taxon>Patella</taxon>
    </lineage>
</organism>
<feature type="compositionally biased region" description="Basic and acidic residues" evidence="1">
    <location>
        <begin position="523"/>
        <end position="539"/>
    </location>
</feature>
<dbReference type="Proteomes" id="UP001347796">
    <property type="component" value="Unassembled WGS sequence"/>
</dbReference>
<feature type="compositionally biased region" description="Basic and acidic residues" evidence="1">
    <location>
        <begin position="916"/>
        <end position="928"/>
    </location>
</feature>
<gene>
    <name evidence="2" type="ORF">SNE40_000132</name>
</gene>
<feature type="region of interest" description="Disordered" evidence="1">
    <location>
        <begin position="492"/>
        <end position="557"/>
    </location>
</feature>
<dbReference type="AlphaFoldDB" id="A0AAN8KBN0"/>
<feature type="compositionally biased region" description="Polar residues" evidence="1">
    <location>
        <begin position="126"/>
        <end position="142"/>
    </location>
</feature>
<accession>A0AAN8KBN0</accession>
<evidence type="ECO:0000256" key="1">
    <source>
        <dbReference type="SAM" id="MobiDB-lite"/>
    </source>
</evidence>
<feature type="compositionally biased region" description="Polar residues" evidence="1">
    <location>
        <begin position="355"/>
        <end position="364"/>
    </location>
</feature>
<evidence type="ECO:0000313" key="2">
    <source>
        <dbReference type="EMBL" id="KAK6194509.1"/>
    </source>
</evidence>
<feature type="region of interest" description="Disordered" evidence="1">
    <location>
        <begin position="722"/>
        <end position="794"/>
    </location>
</feature>
<feature type="compositionally biased region" description="Acidic residues" evidence="1">
    <location>
        <begin position="896"/>
        <end position="915"/>
    </location>
</feature>
<proteinExistence type="predicted"/>
<feature type="region of interest" description="Disordered" evidence="1">
    <location>
        <begin position="885"/>
        <end position="928"/>
    </location>
</feature>
<feature type="compositionally biased region" description="Basic and acidic residues" evidence="1">
    <location>
        <begin position="722"/>
        <end position="754"/>
    </location>
</feature>
<feature type="region of interest" description="Disordered" evidence="1">
    <location>
        <begin position="116"/>
        <end position="142"/>
    </location>
</feature>
<feature type="compositionally biased region" description="Basic residues" evidence="1">
    <location>
        <begin position="966"/>
        <end position="976"/>
    </location>
</feature>
<evidence type="ECO:0000313" key="3">
    <source>
        <dbReference type="Proteomes" id="UP001347796"/>
    </source>
</evidence>
<feature type="compositionally biased region" description="Polar residues" evidence="1">
    <location>
        <begin position="390"/>
        <end position="399"/>
    </location>
</feature>
<feature type="region of interest" description="Disordered" evidence="1">
    <location>
        <begin position="586"/>
        <end position="607"/>
    </location>
</feature>
<protein>
    <submittedName>
        <fullName evidence="2">Uncharacterized protein</fullName>
    </submittedName>
</protein>
<feature type="compositionally biased region" description="Polar residues" evidence="1">
    <location>
        <begin position="371"/>
        <end position="382"/>
    </location>
</feature>
<comment type="caution">
    <text evidence="2">The sequence shown here is derived from an EMBL/GenBank/DDBJ whole genome shotgun (WGS) entry which is preliminary data.</text>
</comment>
<feature type="region of interest" description="Disordered" evidence="1">
    <location>
        <begin position="946"/>
        <end position="1009"/>
    </location>
</feature>
<keyword evidence="3" id="KW-1185">Reference proteome</keyword>
<feature type="compositionally biased region" description="Basic and acidic residues" evidence="1">
    <location>
        <begin position="492"/>
        <end position="502"/>
    </location>
</feature>
<feature type="compositionally biased region" description="Basic and acidic residues" evidence="1">
    <location>
        <begin position="977"/>
        <end position="987"/>
    </location>
</feature>
<feature type="region of interest" description="Disordered" evidence="1">
    <location>
        <begin position="338"/>
        <end position="430"/>
    </location>
</feature>
<dbReference type="EMBL" id="JAZGQO010000001">
    <property type="protein sequence ID" value="KAK6194509.1"/>
    <property type="molecule type" value="Genomic_DNA"/>
</dbReference>
<sequence length="1009" mass="113333">MGRSQSMKEEGSPELDTDIKSRSGMRQIFFGFVNCFYRFGNFVRRILRGGSGPEIYQVYDVDTSSTISGATTVSGFTISALDDSYVNFNLKSDEGLDAPSSEEEIKKDSCVGEKTEIVTMPPPNPASTETNISTPLSTDSQRNLNVDPVEELISKQNQIDGHHATTEENETTETVKEQTELEKAQTEVVLTHGNKINFNVNVQNFHQVQKPSSPHVASTYEKQPPNTSWSEPILKRMTKAESASYNESIFGDGTIKTKDFTNIGPVEGQQNRKKTYTKRKKRSARYFKDGVKRKRFGLSKSENMEMSKTVDLGLIINYPPSKSEGTADSKITETVKLDSSNDVGLSEPPCIVKTPESNLKSLTSPPKEALLNSNSVNSQAPKSDNERDPSSNPVSENSRPNLDNPSSNPVSDNSRPNLDKSKVKAHHKSSLLKSCFSVEDDSDDENAYTKSEIKDKTGDIDNNRDEGVQSKILTMTPTKKVDYSIFTTDYTMDTRKGGDSKIKPSNPDIPKIKDNSKTGPLKGEGDQDKPIKGKGDQDNSIKATDSTDTQIKGSGSPDIPMKTKIELLIDRDNRHLLNLKQSNAKLSTRPNSKLPVRKSTPHPAFPDLPNLPIDLSTVLRQGEIIIRLRSTEAFRSTQLIIKKPILVRLVNHYLMHTGDRWIGDSLERQFATYLKENEYFKNDIERRVVVRALRLSLTDTSNTGRSSQSKKIYVYRNRKTDLSESPVRRGDTEPSRKSFEQTEYRNMARTERARSLSNSHSESENDEESPREVPSSFADKSTDTGVEEPTMYCITPSGKSTRYFPKDPSRYVRKNEKCIQVNSSLDLHESLPDGSEYSIAFQQENFDIGTYRMDDHVVAEKAKKGCRPEEKLKIKTRGIPNKHLDTSFDHSFNEDSFLDDNGGEEEATEFGEPVEDEAKGEGEKKDNVIYDHGPVILDARHMEALPYKVLHEKKRNPDTTPPSSGKNRKKKNHRKMDKGTKGQDPKAKMNLQTFFNFKDERGSHHKSKG</sequence>
<feature type="compositionally biased region" description="Polar residues" evidence="1">
    <location>
        <begin position="540"/>
        <end position="553"/>
    </location>
</feature>
<feature type="compositionally biased region" description="Low complexity" evidence="1">
    <location>
        <begin position="400"/>
        <end position="416"/>
    </location>
</feature>